<dbReference type="EMBL" id="HM004124">
    <property type="protein sequence ID" value="ADG60115.1"/>
    <property type="molecule type" value="Genomic_DNA"/>
</dbReference>
<dbReference type="Proteomes" id="UP000008731">
    <property type="component" value="Segment"/>
</dbReference>
<gene>
    <name evidence="1" type="ORF">Acj9p215</name>
</gene>
<proteinExistence type="predicted"/>
<accession>E5EPZ9</accession>
<dbReference type="GeneID" id="9926649"/>
<reference evidence="1 2" key="1">
    <citation type="journal article" date="2010" name="Virol. J.">
        <title>Genomes of the T4-related bacteriophages as windows on microbial genome evolution.</title>
        <authorList>
            <person name="Petrov V.M."/>
            <person name="Ratnayaka S."/>
            <person name="Nolan J.M."/>
            <person name="Miller E.S."/>
            <person name="Karam J.D."/>
        </authorList>
    </citation>
    <scope>NUCLEOTIDE SEQUENCE [LARGE SCALE GENOMIC DNA]</scope>
</reference>
<dbReference type="RefSeq" id="YP_004010352.1">
    <property type="nucleotide sequence ID" value="NC_014663.1"/>
</dbReference>
<protein>
    <submittedName>
        <fullName evidence="1">Uncharacterized protein</fullName>
    </submittedName>
</protein>
<organism evidence="1 2">
    <name type="scientific">Acinetobacter phage Acj9</name>
    <dbReference type="NCBI Taxonomy" id="760939"/>
    <lineage>
        <taxon>Viruses</taxon>
        <taxon>Duplodnaviria</taxon>
        <taxon>Heunggongvirae</taxon>
        <taxon>Uroviricota</taxon>
        <taxon>Caudoviricetes</taxon>
        <taxon>Pantevenvirales</taxon>
        <taxon>Straboviridae</taxon>
        <taxon>Twarogvirinae</taxon>
        <taxon>Acajnonavirus</taxon>
        <taxon>Acajnonavirus acj9</taxon>
    </lineage>
</organism>
<keyword evidence="2" id="KW-1185">Reference proteome</keyword>
<dbReference type="KEGG" id="vg:9926649"/>
<evidence type="ECO:0000313" key="1">
    <source>
        <dbReference type="EMBL" id="ADG60115.1"/>
    </source>
</evidence>
<sequence>MENEMKHLVQVTQSLELNSDQLSRAVHSAVLSTLGDYRFVDGKLLKIEDVSRSRSEWREVPLDSINAYKLIQIKAAMNVRANIDVVLGLDSPKGM</sequence>
<evidence type="ECO:0000313" key="2">
    <source>
        <dbReference type="Proteomes" id="UP000008731"/>
    </source>
</evidence>
<name>E5EPZ9_9CAUD</name>